<feature type="transmembrane region" description="Helical" evidence="6">
    <location>
        <begin position="97"/>
        <end position="116"/>
    </location>
</feature>
<dbReference type="AlphaFoldDB" id="A0A846Y8T6"/>
<feature type="transmembrane region" description="Helical" evidence="6">
    <location>
        <begin position="153"/>
        <end position="172"/>
    </location>
</feature>
<feature type="transmembrane region" description="Helical" evidence="6">
    <location>
        <begin position="360"/>
        <end position="383"/>
    </location>
</feature>
<organism evidence="8 9">
    <name type="scientific">Nocardia vermiculata</name>
    <dbReference type="NCBI Taxonomy" id="257274"/>
    <lineage>
        <taxon>Bacteria</taxon>
        <taxon>Bacillati</taxon>
        <taxon>Actinomycetota</taxon>
        <taxon>Actinomycetes</taxon>
        <taxon>Mycobacteriales</taxon>
        <taxon>Nocardiaceae</taxon>
        <taxon>Nocardia</taxon>
    </lineage>
</organism>
<sequence>MSTSVEDARQPEPVDTTGRLDGASKFRIFAVLALIVLFTEVAPLQYVMVSAAVRDIAPTFPAQGANVNWIVIIFGVIGAAASPLLGKMSDIWGKKLIFLACGVLSVIGCVICALTSNWWLFLIGRGLQATAIATTVISYGLIRDLMPRKYVPIGLGISATGLGFAAVAGPLIGGFVVDTFDWRAIFWFVFAFTLIMLPLVAAFVPESKLRTPQRLDVLGAVLLAAGATLTLIYLDKGQEWHWLKPSSLAWLVVGLLLLVLFPIVESRVKNPIIDIKLLAAPRVSLVLGIALLASFMIGFHAYAVGYMTQTPSAEETKGMVTQGVLQQAQEQFGMKLPPEAVQVTLDPVYTYGDGFSLFQFATHVSLVQSIIGMIVGFLAGLWIRRSGARLPLITALTVMVLCAIAFAVTDHGWVAIAVVSAVYGVAFGMYYASTPNLIVEGVPAEQQGVSAGMLGVMQSMGTAIGLAVGTAFLSANPIHADIAVMGKHQATEKLDSLFGDKGYELGFYFAAGAAVVALVGALVMKHGRTAATGGTAH</sequence>
<dbReference type="PROSITE" id="PS50850">
    <property type="entry name" value="MFS"/>
    <property type="match status" value="1"/>
</dbReference>
<keyword evidence="4 6" id="KW-1133">Transmembrane helix</keyword>
<dbReference type="SUPFAM" id="SSF103473">
    <property type="entry name" value="MFS general substrate transporter"/>
    <property type="match status" value="1"/>
</dbReference>
<dbReference type="RefSeq" id="WP_067879483.1">
    <property type="nucleotide sequence ID" value="NZ_JAAXOP010000025.1"/>
</dbReference>
<feature type="transmembrane region" description="Helical" evidence="6">
    <location>
        <begin position="28"/>
        <end position="47"/>
    </location>
</feature>
<feature type="transmembrane region" description="Helical" evidence="6">
    <location>
        <begin position="285"/>
        <end position="303"/>
    </location>
</feature>
<feature type="transmembrane region" description="Helical" evidence="6">
    <location>
        <begin position="67"/>
        <end position="85"/>
    </location>
</feature>
<evidence type="ECO:0000256" key="5">
    <source>
        <dbReference type="ARBA" id="ARBA00023136"/>
    </source>
</evidence>
<feature type="transmembrane region" description="Helical" evidence="6">
    <location>
        <begin position="390"/>
        <end position="407"/>
    </location>
</feature>
<dbReference type="Gene3D" id="1.20.1720.10">
    <property type="entry name" value="Multidrug resistance protein D"/>
    <property type="match status" value="1"/>
</dbReference>
<dbReference type="GO" id="GO:0005886">
    <property type="term" value="C:plasma membrane"/>
    <property type="evidence" value="ECO:0007669"/>
    <property type="project" value="UniProtKB-SubCell"/>
</dbReference>
<dbReference type="InterPro" id="IPR036259">
    <property type="entry name" value="MFS_trans_sf"/>
</dbReference>
<evidence type="ECO:0000256" key="6">
    <source>
        <dbReference type="SAM" id="Phobius"/>
    </source>
</evidence>
<keyword evidence="2" id="KW-0813">Transport</keyword>
<dbReference type="InterPro" id="IPR011701">
    <property type="entry name" value="MFS"/>
</dbReference>
<keyword evidence="3 6" id="KW-0812">Transmembrane</keyword>
<evidence type="ECO:0000313" key="9">
    <source>
        <dbReference type="Proteomes" id="UP000565711"/>
    </source>
</evidence>
<evidence type="ECO:0000256" key="4">
    <source>
        <dbReference type="ARBA" id="ARBA00022989"/>
    </source>
</evidence>
<evidence type="ECO:0000259" key="7">
    <source>
        <dbReference type="PROSITE" id="PS50850"/>
    </source>
</evidence>
<dbReference type="Gene3D" id="1.20.1250.20">
    <property type="entry name" value="MFS general substrate transporter like domains"/>
    <property type="match status" value="1"/>
</dbReference>
<dbReference type="GO" id="GO:0022857">
    <property type="term" value="F:transmembrane transporter activity"/>
    <property type="evidence" value="ECO:0007669"/>
    <property type="project" value="InterPro"/>
</dbReference>
<feature type="domain" description="Major facilitator superfamily (MFS) profile" evidence="7">
    <location>
        <begin position="31"/>
        <end position="529"/>
    </location>
</feature>
<protein>
    <submittedName>
        <fullName evidence="8">MFS transporter</fullName>
    </submittedName>
</protein>
<feature type="transmembrane region" description="Helical" evidence="6">
    <location>
        <begin position="453"/>
        <end position="475"/>
    </location>
</feature>
<evidence type="ECO:0000256" key="1">
    <source>
        <dbReference type="ARBA" id="ARBA00004651"/>
    </source>
</evidence>
<feature type="transmembrane region" description="Helical" evidence="6">
    <location>
        <begin position="413"/>
        <end position="432"/>
    </location>
</feature>
<dbReference type="Proteomes" id="UP000565711">
    <property type="component" value="Unassembled WGS sequence"/>
</dbReference>
<dbReference type="InterPro" id="IPR020846">
    <property type="entry name" value="MFS_dom"/>
</dbReference>
<evidence type="ECO:0000256" key="2">
    <source>
        <dbReference type="ARBA" id="ARBA00022448"/>
    </source>
</evidence>
<dbReference type="Pfam" id="PF07690">
    <property type="entry name" value="MFS_1"/>
    <property type="match status" value="1"/>
</dbReference>
<name>A0A846Y8T6_9NOCA</name>
<evidence type="ECO:0000256" key="3">
    <source>
        <dbReference type="ARBA" id="ARBA00022692"/>
    </source>
</evidence>
<proteinExistence type="predicted"/>
<comment type="caution">
    <text evidence="8">The sequence shown here is derived from an EMBL/GenBank/DDBJ whole genome shotgun (WGS) entry which is preliminary data.</text>
</comment>
<dbReference type="PANTHER" id="PTHR42718:SF9">
    <property type="entry name" value="MAJOR FACILITATOR SUPERFAMILY MULTIDRUG TRANSPORTER MFSC"/>
    <property type="match status" value="1"/>
</dbReference>
<comment type="subcellular location">
    <subcellularLocation>
        <location evidence="1">Cell membrane</location>
        <topology evidence="1">Multi-pass membrane protein</topology>
    </subcellularLocation>
</comment>
<accession>A0A846Y8T6</accession>
<dbReference type="EMBL" id="JAAXOP010000025">
    <property type="protein sequence ID" value="NKY54131.1"/>
    <property type="molecule type" value="Genomic_DNA"/>
</dbReference>
<evidence type="ECO:0000313" key="8">
    <source>
        <dbReference type="EMBL" id="NKY54131.1"/>
    </source>
</evidence>
<feature type="transmembrane region" description="Helical" evidence="6">
    <location>
        <begin position="505"/>
        <end position="524"/>
    </location>
</feature>
<reference evidence="8 9" key="1">
    <citation type="submission" date="2020-04" db="EMBL/GenBank/DDBJ databases">
        <title>MicrobeNet Type strains.</title>
        <authorList>
            <person name="Nicholson A.C."/>
        </authorList>
    </citation>
    <scope>NUCLEOTIDE SEQUENCE [LARGE SCALE GENOMIC DNA]</scope>
    <source>
        <strain evidence="8 9">JCM 12354</strain>
    </source>
</reference>
<dbReference type="PANTHER" id="PTHR42718">
    <property type="entry name" value="MAJOR FACILITATOR SUPERFAMILY MULTIDRUG TRANSPORTER MFSC"/>
    <property type="match status" value="1"/>
</dbReference>
<gene>
    <name evidence="8" type="ORF">HGA08_28460</name>
</gene>
<feature type="transmembrane region" description="Helical" evidence="6">
    <location>
        <begin position="246"/>
        <end position="264"/>
    </location>
</feature>
<keyword evidence="5 6" id="KW-0472">Membrane</keyword>
<feature type="transmembrane region" description="Helical" evidence="6">
    <location>
        <begin position="215"/>
        <end position="234"/>
    </location>
</feature>
<feature type="transmembrane region" description="Helical" evidence="6">
    <location>
        <begin position="184"/>
        <end position="203"/>
    </location>
</feature>
<feature type="transmembrane region" description="Helical" evidence="6">
    <location>
        <begin position="122"/>
        <end position="141"/>
    </location>
</feature>
<keyword evidence="9" id="KW-1185">Reference proteome</keyword>